<evidence type="ECO:0000313" key="2">
    <source>
        <dbReference type="EMBL" id="KAK3235184.1"/>
    </source>
</evidence>
<feature type="compositionally biased region" description="Pro residues" evidence="1">
    <location>
        <begin position="1096"/>
        <end position="1116"/>
    </location>
</feature>
<dbReference type="EMBL" id="LGRX02035349">
    <property type="protein sequence ID" value="KAK3235184.1"/>
    <property type="molecule type" value="Genomic_DNA"/>
</dbReference>
<feature type="region of interest" description="Disordered" evidence="1">
    <location>
        <begin position="975"/>
        <end position="1005"/>
    </location>
</feature>
<feature type="compositionally biased region" description="Pro residues" evidence="1">
    <location>
        <begin position="980"/>
        <end position="1001"/>
    </location>
</feature>
<comment type="caution">
    <text evidence="2">The sequence shown here is derived from an EMBL/GenBank/DDBJ whole genome shotgun (WGS) entry which is preliminary data.</text>
</comment>
<dbReference type="Proteomes" id="UP001190700">
    <property type="component" value="Unassembled WGS sequence"/>
</dbReference>
<keyword evidence="3" id="KW-1185">Reference proteome</keyword>
<organism evidence="2 3">
    <name type="scientific">Cymbomonas tetramitiformis</name>
    <dbReference type="NCBI Taxonomy" id="36881"/>
    <lineage>
        <taxon>Eukaryota</taxon>
        <taxon>Viridiplantae</taxon>
        <taxon>Chlorophyta</taxon>
        <taxon>Pyramimonadophyceae</taxon>
        <taxon>Pyramimonadales</taxon>
        <taxon>Pyramimonadaceae</taxon>
        <taxon>Cymbomonas</taxon>
    </lineage>
</organism>
<accession>A0AAE0BFT0</accession>
<gene>
    <name evidence="2" type="ORF">CYMTET_54598</name>
</gene>
<dbReference type="PANTHER" id="PTHR48125">
    <property type="entry name" value="LP07818P1"/>
    <property type="match status" value="1"/>
</dbReference>
<feature type="compositionally biased region" description="Pro residues" evidence="1">
    <location>
        <begin position="1258"/>
        <end position="1278"/>
    </location>
</feature>
<reference evidence="2 3" key="1">
    <citation type="journal article" date="2015" name="Genome Biol. Evol.">
        <title>Comparative Genomics of a Bacterivorous Green Alga Reveals Evolutionary Causalities and Consequences of Phago-Mixotrophic Mode of Nutrition.</title>
        <authorList>
            <person name="Burns J.A."/>
            <person name="Paasch A."/>
            <person name="Narechania A."/>
            <person name="Kim E."/>
        </authorList>
    </citation>
    <scope>NUCLEOTIDE SEQUENCE [LARGE SCALE GENOMIC DNA]</scope>
    <source>
        <strain evidence="2 3">PLY_AMNH</strain>
    </source>
</reference>
<feature type="compositionally biased region" description="Low complexity" evidence="1">
    <location>
        <begin position="815"/>
        <end position="825"/>
    </location>
</feature>
<name>A0AAE0BFT0_9CHLO</name>
<feature type="region of interest" description="Disordered" evidence="1">
    <location>
        <begin position="1091"/>
        <end position="1120"/>
    </location>
</feature>
<evidence type="ECO:0000313" key="3">
    <source>
        <dbReference type="Proteomes" id="UP001190700"/>
    </source>
</evidence>
<dbReference type="PRINTS" id="PR01217">
    <property type="entry name" value="PRICHEXTENSN"/>
</dbReference>
<proteinExistence type="predicted"/>
<feature type="region of interest" description="Disordered" evidence="1">
    <location>
        <begin position="815"/>
        <end position="837"/>
    </location>
</feature>
<evidence type="ECO:0000256" key="1">
    <source>
        <dbReference type="SAM" id="MobiDB-lite"/>
    </source>
</evidence>
<feature type="region of interest" description="Disordered" evidence="1">
    <location>
        <begin position="1253"/>
        <end position="1282"/>
    </location>
</feature>
<protein>
    <submittedName>
        <fullName evidence="2">Uncharacterized protein</fullName>
    </submittedName>
</protein>
<dbReference type="PANTHER" id="PTHR48125:SF10">
    <property type="entry name" value="OS12G0136300 PROTEIN"/>
    <property type="match status" value="1"/>
</dbReference>
<sequence>MILRYDNEQVFDMSGNVTWRDSGKETAMTVTVDGSSSTEEWLHVSGAVSADSQGDEHSLTTHALVRYDGSEKVDMQATGSYDGAGASVNTTLSLDGEDSVHFAGHVQSKEDDSLEDATEVEMAAFLVYNNDKVFDMTGNVTWRDSGKEAAMTLTVDGSSSTEEWLHVSGAVSADSQGDEHSLTTHALVRYDGSEKVDMQATGSYDGAGASVNTTLSLDGEDSVHFAGHVQSKEDDSSEDDTEVEMAAFLVYNNDQVFDMTGNVTWRDSGKEAAMTLTVDGSSSTEEWLHVSGDVSVDSQGDEHSLTTHALVRYDGSEKVDMQATGSYDGAGASVNTTLSLDGEDSVHFAGHVQSKEDDSLEDATEVEMAAFLVYNNDKVFDMTGNVTWRDSGKEAAMTLTVDGSSSTEEWLHVSGAVSADSQGDEHSLTTHALVRYDGSEKVDMQATGSYDGAGASVNTTLSLDGEDSVHFAGHVQSKEDDSSEDDTEVEMAAFLVYNNDQVFNMTGNVTWRDSGKEAAMTLTVDGSSSTEEWLHVSGDVSADSQGDEHSLTTHALVRYDGSEKVDMQATGSYDGAGASVNTTLSLDGEDSVHFTGHVQSKEDDSSEDDTEVEMAAFLVYNNEQVFDMIGNVTWRDSGKEAAMTLTVDGSSSTEEWLHVSGDLSADIQGDEHSLTTHILVRYDGAERVDMQSTGSYDDAKVGINTTMILDGENSVHFAGHVQSMEDDSLEGDTEVEMAAFLVYDNEQVFDMTGNITWRDSGKEATMTVTVDGSSSTEEWLHVSGTVSADSQGDEHSLTTHVLVRAREERGCCLATSTGSSATSTVTPPPSPPPAYDDDIERRRRALLEFLDDDTEVEMAAFLVYDNEQGDEHSLTTHALVRYDGAEKVDMQATGSYDGAGASVNTTLSLDGEDSVRFAGHGDEHSLTTHALVRYDGAEKVDMQATGSYDGTGASVNTTLSLDGEDSVRFAGHVRSADVASPPPPAPLQPPPSPPPPSPPPAYDNDFERRRRTLLEFLEDDTEVEMAAFLVYDNEQGDEHSLTTHALVRYDGAEKVDMQATGSYDGAGASVNTTLSLDGEDSVRFAGHVRSADVASAPPPAPLPPPPSPPPPSPPPAYNDDIERRRRRSRALLEFLDDDTEVEMAAFLVYDNEQVFDMSGNVTWRDSGKEAAMTVTVDGSSSTEEWLHVSGAVSADSQGDEHSLTTHALVRYDGAEKVDMQATGSYDGAGASVNTTLSLDGEDSVRFAGHVRSADVASAPPPAPLPPPPSPPPPSPPPAYNDDIERRRRRSRALLEFLDDDTEVEMAAFLVYDNEQVFDMSGNVTWRDSGKEAAMTVAVDGSSSTEEWLHVSGAVIADSQGDEHSLTTHALVRYDGSEKVDMQATGSYDGAGASVNTTLSLDGEDSVRFAGHVFDMTGNITWRDSGKEAAMTVTVDGSSSTEEWLHVSGAVSADSQGDEHSLTTHALVRAREERGCCLATPTGSSATSTVITPAFTVSTTVTFTASTTVSTTLTTFTATTTVSTTLATFTVTRHVQSKEDDSLEDATEVEMAAFLVYNNDKGDEHSLTTHALVRYDGSEKVDMQATGSYDGAGASVNTTLSLDGEDSVHFAGHVQSKEDDSSEDDTEVEMAAFLVYNNDQVFNMTGNVTWRDSGKEAAMTLTVDGSSSTEEWLHVSGDVSADSQGDEHSLTTHALVRYDGSEKVDMQATGSYDGAGASVNTTLSLDGEDSVHFTGHVQSKEDDSSEDDTEVEMAAFLVYNNEQVFDMIGNVTWRDSGKEAAMTLTVDGSSSTEEWLHVSGDLSADIQGDEHSLTTHILVRYDGAERVDMQSTGSYDDAKVGINTTMILDGENSVHFAGHVQSMEDDSLEGDTEVEMAAFLVYDNEQGDEHSLTTHALVRYDGAEKVDMQATGSYDGTGASFNTSLIIEVTSTLNIWSVYKRSITDFVIPSCPVRGERALNAFADDITLLDAHVDLTWDGETLLDAGGRGIAGNDWTESVLNVTVDAIEQIYCQGCAHTTDVSADGHWHAVEALWRSNGEEKLHMSEGISVDFRTENTTRLDSTALLITDGEEVLSHSGNVLLDSEWETLEAAAWMRHHGEDALNASMQFRLSETTVQGDRNMNLTAFMHYQGKEIVLVDGMGHYIEQTEEIGMSMVGEMDGMDEMAMRGRVRLRNEEGKREEMMLMSFSVDGKETMSVDMGLRDPSTSVKQEANATQTVSPPTMTPTARITHSPAVINPTLGPDTIAPTFSPTSAPMFVTLSPATLTTGPTTVSTGTPIMASTYAPTTSPGATSVSVVSSSIAFSSLDISSFSNDTWAAAFNSSFKDQMASSAGVSSEVVTITGVAASSVTLSSSVEIPASNSGAASQFEATLTTNVDSIFSGSDLSSYGTITSSGVPSPT</sequence>